<reference evidence="10" key="2">
    <citation type="submission" date="2023-06" db="EMBL/GenBank/DDBJ databases">
        <title>Identification and characterization of horizontal gene transfer across gut microbiota members of farm animals based on homology search.</title>
        <authorList>
            <person name="Zeman M."/>
            <person name="Kubasova T."/>
            <person name="Jahodarova E."/>
            <person name="Nykrynova M."/>
            <person name="Rychlik I."/>
        </authorList>
    </citation>
    <scope>NUCLEOTIDE SEQUENCE [LARGE SCALE GENOMIC DNA]</scope>
    <source>
        <strain evidence="10">ET39</strain>
    </source>
</reference>
<keyword evidence="1" id="KW-0134">Cell wall</keyword>
<evidence type="ECO:0000256" key="2">
    <source>
        <dbReference type="ARBA" id="ARBA00022525"/>
    </source>
</evidence>
<name>A0ABT7U985_9FIRM</name>
<gene>
    <name evidence="9" type="ORF">QUV96_00870</name>
</gene>
<evidence type="ECO:0000256" key="4">
    <source>
        <dbReference type="ARBA" id="ARBA00023088"/>
    </source>
</evidence>
<keyword evidence="2" id="KW-0964">Secreted</keyword>
<comment type="caution">
    <text evidence="9">The sequence shown here is derived from an EMBL/GenBank/DDBJ whole genome shotgun (WGS) entry which is preliminary data.</text>
</comment>
<evidence type="ECO:0000256" key="7">
    <source>
        <dbReference type="SAM" id="SignalP"/>
    </source>
</evidence>
<proteinExistence type="predicted"/>
<evidence type="ECO:0000256" key="3">
    <source>
        <dbReference type="ARBA" id="ARBA00022729"/>
    </source>
</evidence>
<dbReference type="NCBIfam" id="TIGR03063">
    <property type="entry name" value="srtB_target"/>
    <property type="match status" value="1"/>
</dbReference>
<keyword evidence="3 7" id="KW-0732">Signal</keyword>
<evidence type="ECO:0000256" key="1">
    <source>
        <dbReference type="ARBA" id="ARBA00022512"/>
    </source>
</evidence>
<organism evidence="9 10">
    <name type="scientific">Amedibacillus dolichus</name>
    <dbReference type="NCBI Taxonomy" id="31971"/>
    <lineage>
        <taxon>Bacteria</taxon>
        <taxon>Bacillati</taxon>
        <taxon>Bacillota</taxon>
        <taxon>Erysipelotrichia</taxon>
        <taxon>Erysipelotrichales</taxon>
        <taxon>Erysipelotrichaceae</taxon>
        <taxon>Amedibacillus</taxon>
    </lineage>
</organism>
<dbReference type="InterPro" id="IPR019931">
    <property type="entry name" value="LPXTG_anchor"/>
</dbReference>
<evidence type="ECO:0000259" key="8">
    <source>
        <dbReference type="PROSITE" id="PS50847"/>
    </source>
</evidence>
<evidence type="ECO:0000313" key="9">
    <source>
        <dbReference type="EMBL" id="MDM8156184.1"/>
    </source>
</evidence>
<evidence type="ECO:0000256" key="5">
    <source>
        <dbReference type="SAM" id="MobiDB-lite"/>
    </source>
</evidence>
<keyword evidence="10" id="KW-1185">Reference proteome</keyword>
<reference evidence="9 10" key="3">
    <citation type="submission" date="2023-06" db="EMBL/GenBank/DDBJ databases">
        <authorList>
            <person name="Zeman M."/>
            <person name="Kubasova T."/>
            <person name="Jahodarova E."/>
            <person name="Nykrynova M."/>
            <person name="Rychlik I."/>
        </authorList>
    </citation>
    <scope>NUCLEOTIDE SEQUENCE [LARGE SCALE GENOMIC DNA]</scope>
    <source>
        <strain evidence="9 10">ET39</strain>
    </source>
</reference>
<dbReference type="EMBL" id="JAUDCG010000002">
    <property type="protein sequence ID" value="MDM8156184.1"/>
    <property type="molecule type" value="Genomic_DNA"/>
</dbReference>
<evidence type="ECO:0000256" key="6">
    <source>
        <dbReference type="SAM" id="Phobius"/>
    </source>
</evidence>
<dbReference type="Proteomes" id="UP001529340">
    <property type="component" value="Unassembled WGS sequence"/>
</dbReference>
<protein>
    <submittedName>
        <fullName evidence="9">Sortase B protein-sorting domain-containing protein</fullName>
    </submittedName>
</protein>
<accession>A0ABT7U985</accession>
<keyword evidence="6" id="KW-0812">Transmembrane</keyword>
<feature type="domain" description="Gram-positive cocci surface proteins LPxTG" evidence="8">
    <location>
        <begin position="835"/>
        <end position="871"/>
    </location>
</feature>
<reference evidence="9 10" key="1">
    <citation type="submission" date="2023-06" db="EMBL/GenBank/DDBJ databases">
        <title>Identification and characterization of horizontal gene transfer across gut microbiota members of farm animals based on homology search.</title>
        <authorList>
            <person name="Schwarzerova J."/>
            <person name="Nykrynova M."/>
            <person name="Jureckova K."/>
            <person name="Cejkova D."/>
            <person name="Rychlik I."/>
        </authorList>
    </citation>
    <scope>NUCLEOTIDE SEQUENCE [LARGE SCALE GENOMIC DNA]</scope>
    <source>
        <strain evidence="9 10">ET39</strain>
    </source>
</reference>
<feature type="region of interest" description="Disordered" evidence="5">
    <location>
        <begin position="811"/>
        <end position="838"/>
    </location>
</feature>
<keyword evidence="4" id="KW-0572">Peptidoglycan-anchor</keyword>
<sequence>MKLKKWGALLLVLCMIVMAFPTTAMADANNTSGPLDEKKVIENDLVVQLPSFNELVDEPADGVSWLAVTAEPTWEDGTILGYVHTTQEFYDSTGEKLTAADTFQNNSRYMMKMTFRSFEYYHGDYYYVLSGENNVYLDVYSSGQHQRYPMDVTVDTDVNGNPVITATYSFSIGTPPEEPSQETSYELALLHYGEQYSPESELSDITVNVNDRNEYYFYLVQTNTDGTKTPVDTNLYDLAFTLSNGSQNAIIRAYQGQTFYRLSVSSGIYEAKENLTITAAFKESSKSITRTIPLEVRDMGSYSDLSLAIYGLEYNYRPDRALYNLEEGTPYVVSLVRTKKDGTYSVVDTALYTLDIQIANGDAYAFTSEPHQLDDGYAFGINSTGDASASGRVIVHAQGAFGSASLTCPINAQEIEANTVYTLSDQKAQNFIYSNQPADADEPYQSYTLWTEGATAEAESINSIWAGNNHYHVFSRSSTNSNPISFQITPTTDHARFELVESKRVTKIEFLSVPDSMIQDIRENGSKANLNGFTFKVTYADGSARTYEYSGKKDDNYFVYHMDWTPDGNIYDCSYDSENNAISILGFKEPDAPTIEYYKIPDESKVNIKEGLSEVTGDLGNTEYNTVEKIENKLTETIVSNEGYIADNTALCDIELVTSEDGGKTWVPVTAENFPAEGIVVTLPYPEGTNAADYDFTVVHMFDEDVNGHKAGEVETPEVTEGENGISFRLTGTSPVMVGYKKVAAAHTHSYGKWTDCKDGINHQRSCSCGDVQKETHVWDDGKVTKEATKDAEGIKTYTCKTCGATKTKSIPKLTSDTTPSKPGDSTNPNTDTTSPKTGDSANIALWIVVMLASAAGLSCTYFVKRKKVNN</sequence>
<evidence type="ECO:0000313" key="10">
    <source>
        <dbReference type="Proteomes" id="UP001529340"/>
    </source>
</evidence>
<keyword evidence="6" id="KW-1133">Transmembrane helix</keyword>
<dbReference type="InterPro" id="IPR017502">
    <property type="entry name" value="Sortase_SrtB_target"/>
</dbReference>
<dbReference type="RefSeq" id="WP_289606655.1">
    <property type="nucleotide sequence ID" value="NZ_JAUDCG010000002.1"/>
</dbReference>
<feature type="chain" id="PRO_5046587689" evidence="7">
    <location>
        <begin position="27"/>
        <end position="871"/>
    </location>
</feature>
<feature type="signal peptide" evidence="7">
    <location>
        <begin position="1"/>
        <end position="26"/>
    </location>
</feature>
<dbReference type="PROSITE" id="PS50847">
    <property type="entry name" value="GRAM_POS_ANCHORING"/>
    <property type="match status" value="1"/>
</dbReference>
<feature type="transmembrane region" description="Helical" evidence="6">
    <location>
        <begin position="844"/>
        <end position="864"/>
    </location>
</feature>
<keyword evidence="6" id="KW-0472">Membrane</keyword>